<sequence length="138" mass="16188">MDNPMFKTKSKKEEPVIISPSFQLPIILIVLSFMLLFLKIGSLPTIVFASFSFFLLLQSFTLRIKITNDDFIVLQLGKEIRTFPFKNWISWKFFFPIIPGIFYFREKSSPHLLPILFNPKQLKDELIKKVDSLEIKNS</sequence>
<proteinExistence type="predicted"/>
<keyword evidence="1" id="KW-1133">Transmembrane helix</keyword>
<name>A2BSP7_PROMS</name>
<organism evidence="2 3">
    <name type="scientific">Prochlorococcus marinus (strain AS9601)</name>
    <dbReference type="NCBI Taxonomy" id="146891"/>
    <lineage>
        <taxon>Bacteria</taxon>
        <taxon>Bacillati</taxon>
        <taxon>Cyanobacteriota</taxon>
        <taxon>Cyanophyceae</taxon>
        <taxon>Synechococcales</taxon>
        <taxon>Prochlorococcaceae</taxon>
        <taxon>Prochlorococcus</taxon>
    </lineage>
</organism>
<reference evidence="2 3" key="1">
    <citation type="journal article" date="2007" name="PLoS Genet.">
        <title>Patterns and implications of gene gain and loss in the evolution of Prochlorococcus.</title>
        <authorList>
            <person name="Kettler G.C."/>
            <person name="Martiny A.C."/>
            <person name="Huang K."/>
            <person name="Zucker J."/>
            <person name="Coleman M.L."/>
            <person name="Rodrigue S."/>
            <person name="Chen F."/>
            <person name="Lapidus A."/>
            <person name="Ferriera S."/>
            <person name="Johnson J."/>
            <person name="Steglich C."/>
            <person name="Church G.M."/>
            <person name="Richardson P."/>
            <person name="Chisholm S.W."/>
        </authorList>
    </citation>
    <scope>NUCLEOTIDE SEQUENCE [LARGE SCALE GENOMIC DNA]</scope>
    <source>
        <strain evidence="2 3">AS9601</strain>
    </source>
</reference>
<dbReference type="EMBL" id="CP000551">
    <property type="protein sequence ID" value="ABM70808.1"/>
    <property type="molecule type" value="Genomic_DNA"/>
</dbReference>
<feature type="transmembrane region" description="Helical" evidence="1">
    <location>
        <begin position="21"/>
        <end position="40"/>
    </location>
</feature>
<gene>
    <name evidence="2" type="ordered locus">A9601_15251</name>
</gene>
<protein>
    <recommendedName>
        <fullName evidence="4">Glycerol dehydrogenase</fullName>
    </recommendedName>
</protein>
<dbReference type="Proteomes" id="UP000002590">
    <property type="component" value="Chromosome"/>
</dbReference>
<dbReference type="HOGENOM" id="CLU_108245_1_0_3"/>
<dbReference type="InterPro" id="IPR021467">
    <property type="entry name" value="DUF3119"/>
</dbReference>
<feature type="transmembrane region" description="Helical" evidence="1">
    <location>
        <begin position="46"/>
        <end position="64"/>
    </location>
</feature>
<dbReference type="eggNOG" id="ENOG50329H5">
    <property type="taxonomic scope" value="Bacteria"/>
</dbReference>
<dbReference type="STRING" id="146891.A9601_15251"/>
<keyword evidence="1" id="KW-0812">Transmembrane</keyword>
<evidence type="ECO:0000313" key="2">
    <source>
        <dbReference type="EMBL" id="ABM70808.1"/>
    </source>
</evidence>
<dbReference type="PANTHER" id="PTHR35550:SF2">
    <property type="entry name" value="OS05G0401200 PROTEIN"/>
    <property type="match status" value="1"/>
</dbReference>
<dbReference type="PANTHER" id="PTHR35550">
    <property type="match status" value="1"/>
</dbReference>
<accession>A2BSP7</accession>
<dbReference type="KEGG" id="pmb:A9601_15251"/>
<evidence type="ECO:0008006" key="4">
    <source>
        <dbReference type="Google" id="ProtNLM"/>
    </source>
</evidence>
<evidence type="ECO:0000256" key="1">
    <source>
        <dbReference type="SAM" id="Phobius"/>
    </source>
</evidence>
<dbReference type="AlphaFoldDB" id="A2BSP7"/>
<evidence type="ECO:0000313" key="3">
    <source>
        <dbReference type="Proteomes" id="UP000002590"/>
    </source>
</evidence>
<keyword evidence="1" id="KW-0472">Membrane</keyword>
<dbReference type="Pfam" id="PF11317">
    <property type="entry name" value="DUF3119"/>
    <property type="match status" value="1"/>
</dbReference>